<organism evidence="7 8">
    <name type="scientific">Paracoccus zhejiangensis</name>
    <dbReference type="NCBI Taxonomy" id="1077935"/>
    <lineage>
        <taxon>Bacteria</taxon>
        <taxon>Pseudomonadati</taxon>
        <taxon>Pseudomonadota</taxon>
        <taxon>Alphaproteobacteria</taxon>
        <taxon>Rhodobacterales</taxon>
        <taxon>Paracoccaceae</taxon>
        <taxon>Paracoccus</taxon>
    </lineage>
</organism>
<evidence type="ECO:0000256" key="3">
    <source>
        <dbReference type="ARBA" id="ARBA00022989"/>
    </source>
</evidence>
<dbReference type="RefSeq" id="WP_101753933.1">
    <property type="nucleotide sequence ID" value="NZ_CP025430.1"/>
</dbReference>
<accession>A0A2H5F331</accession>
<gene>
    <name evidence="7" type="ORF">CX676_18800</name>
</gene>
<evidence type="ECO:0000256" key="1">
    <source>
        <dbReference type="ARBA" id="ARBA00004141"/>
    </source>
</evidence>
<keyword evidence="2 5" id="KW-0812">Transmembrane</keyword>
<evidence type="ECO:0000313" key="7">
    <source>
        <dbReference type="EMBL" id="AUH65953.1"/>
    </source>
</evidence>
<dbReference type="Proteomes" id="UP000234530">
    <property type="component" value="Chromosome"/>
</dbReference>
<feature type="transmembrane region" description="Helical" evidence="5">
    <location>
        <begin position="108"/>
        <end position="130"/>
    </location>
</feature>
<evidence type="ECO:0000259" key="6">
    <source>
        <dbReference type="Pfam" id="PF04893"/>
    </source>
</evidence>
<feature type="transmembrane region" description="Helical" evidence="5">
    <location>
        <begin position="35"/>
        <end position="56"/>
    </location>
</feature>
<feature type="transmembrane region" description="Helical" evidence="5">
    <location>
        <begin position="136"/>
        <end position="156"/>
    </location>
</feature>
<dbReference type="InterPro" id="IPR006977">
    <property type="entry name" value="Yip1_dom"/>
</dbReference>
<keyword evidence="4 5" id="KW-0472">Membrane</keyword>
<reference evidence="7 8" key="1">
    <citation type="journal article" date="2013" name="Antonie Van Leeuwenhoek">
        <title>Paracoccus zhejiangensis sp. nov., isolated from activated sludge in wastewater-treatment system.</title>
        <authorList>
            <person name="Wu Z.G."/>
            <person name="Zhang D.F."/>
            <person name="Liu Y.L."/>
            <person name="Wang F."/>
            <person name="Jiang X."/>
            <person name="Li C."/>
            <person name="Li S.P."/>
            <person name="Hong Q."/>
            <person name="Li W.J."/>
        </authorList>
    </citation>
    <scope>NUCLEOTIDE SEQUENCE [LARGE SCALE GENOMIC DNA]</scope>
    <source>
        <strain evidence="7 8">J6</strain>
    </source>
</reference>
<comment type="subcellular location">
    <subcellularLocation>
        <location evidence="1">Membrane</location>
        <topology evidence="1">Multi-pass membrane protein</topology>
    </subcellularLocation>
</comment>
<dbReference type="AlphaFoldDB" id="A0A2H5F331"/>
<feature type="transmembrane region" description="Helical" evidence="5">
    <location>
        <begin position="76"/>
        <end position="96"/>
    </location>
</feature>
<dbReference type="Pfam" id="PF04893">
    <property type="entry name" value="Yip1"/>
    <property type="match status" value="1"/>
</dbReference>
<evidence type="ECO:0000256" key="2">
    <source>
        <dbReference type="ARBA" id="ARBA00022692"/>
    </source>
</evidence>
<protein>
    <submittedName>
        <fullName evidence="7">YIP1 family protein</fullName>
    </submittedName>
</protein>
<evidence type="ECO:0000256" key="5">
    <source>
        <dbReference type="SAM" id="Phobius"/>
    </source>
</evidence>
<feature type="transmembrane region" description="Helical" evidence="5">
    <location>
        <begin position="168"/>
        <end position="193"/>
    </location>
</feature>
<keyword evidence="3 5" id="KW-1133">Transmembrane helix</keyword>
<sequence>MNGLDFRALVGLTLRSPMAAGREVLAADLPMAARWASAVLVVSLAAILAWVTAAMLPAAPEGEPSPFAWFGRQPLLLAGFQLVALTVTAGLMSGVGRLFGGEGRFEDALILTVWLEAILLLVQALQIVLMPFSSDLAAMLGIAAAGMFFYLTVQFTKLLHGFRSGWKVLLVMLATMLALGFVLSFIAAAFGLMPEVQP</sequence>
<dbReference type="EMBL" id="CP025430">
    <property type="protein sequence ID" value="AUH65953.1"/>
    <property type="molecule type" value="Genomic_DNA"/>
</dbReference>
<dbReference type="GO" id="GO:0016020">
    <property type="term" value="C:membrane"/>
    <property type="evidence" value="ECO:0007669"/>
    <property type="project" value="UniProtKB-SubCell"/>
</dbReference>
<proteinExistence type="predicted"/>
<name>A0A2H5F331_9RHOB</name>
<dbReference type="KEGG" id="pzh:CX676_18800"/>
<evidence type="ECO:0000313" key="8">
    <source>
        <dbReference type="Proteomes" id="UP000234530"/>
    </source>
</evidence>
<evidence type="ECO:0000256" key="4">
    <source>
        <dbReference type="ARBA" id="ARBA00023136"/>
    </source>
</evidence>
<dbReference type="OrthoDB" id="7688451at2"/>
<feature type="domain" description="Yip1" evidence="6">
    <location>
        <begin position="14"/>
        <end position="185"/>
    </location>
</feature>
<keyword evidence="8" id="KW-1185">Reference proteome</keyword>